<gene>
    <name evidence="4" type="ORF">J2X20_003331</name>
</gene>
<accession>A0ABU1YPL1</accession>
<proteinExistence type="inferred from homology"/>
<dbReference type="InterPro" id="IPR052345">
    <property type="entry name" value="Rad_response_metalloprotease"/>
</dbReference>
<dbReference type="PANTHER" id="PTHR43236:SF2">
    <property type="entry name" value="BLL0069 PROTEIN"/>
    <property type="match status" value="1"/>
</dbReference>
<dbReference type="InterPro" id="IPR010359">
    <property type="entry name" value="IrrE_HExxH"/>
</dbReference>
<evidence type="ECO:0000256" key="1">
    <source>
        <dbReference type="ARBA" id="ARBA00007227"/>
    </source>
</evidence>
<dbReference type="InterPro" id="IPR001387">
    <property type="entry name" value="Cro/C1-type_HTH"/>
</dbReference>
<dbReference type="SUPFAM" id="SSF47413">
    <property type="entry name" value="lambda repressor-like DNA-binding domains"/>
    <property type="match status" value="1"/>
</dbReference>
<name>A0ABU1YPL1_ROSSA</name>
<organism evidence="4 5">
    <name type="scientific">Roseateles saccharophilus</name>
    <name type="common">Pseudomonas saccharophila</name>
    <dbReference type="NCBI Taxonomy" id="304"/>
    <lineage>
        <taxon>Bacteria</taxon>
        <taxon>Pseudomonadati</taxon>
        <taxon>Pseudomonadota</taxon>
        <taxon>Betaproteobacteria</taxon>
        <taxon>Burkholderiales</taxon>
        <taxon>Sphaerotilaceae</taxon>
        <taxon>Roseateles</taxon>
    </lineage>
</organism>
<dbReference type="Gene3D" id="1.10.260.40">
    <property type="entry name" value="lambda repressor-like DNA-binding domains"/>
    <property type="match status" value="1"/>
</dbReference>
<evidence type="ECO:0000313" key="5">
    <source>
        <dbReference type="Proteomes" id="UP001180453"/>
    </source>
</evidence>
<evidence type="ECO:0000256" key="2">
    <source>
        <dbReference type="SAM" id="MobiDB-lite"/>
    </source>
</evidence>
<dbReference type="SMART" id="SM00530">
    <property type="entry name" value="HTH_XRE"/>
    <property type="match status" value="1"/>
</dbReference>
<dbReference type="RefSeq" id="WP_310266803.1">
    <property type="nucleotide sequence ID" value="NZ_JAVDXU010000002.1"/>
</dbReference>
<dbReference type="PANTHER" id="PTHR43236">
    <property type="entry name" value="ANTITOXIN HIGA1"/>
    <property type="match status" value="1"/>
</dbReference>
<comment type="similarity">
    <text evidence="1">Belongs to the short-chain fatty acyl-CoA assimilation regulator (ScfR) family.</text>
</comment>
<comment type="caution">
    <text evidence="4">The sequence shown here is derived from an EMBL/GenBank/DDBJ whole genome shotgun (WGS) entry which is preliminary data.</text>
</comment>
<reference evidence="4 5" key="1">
    <citation type="submission" date="2023-07" db="EMBL/GenBank/DDBJ databases">
        <title>Sorghum-associated microbial communities from plants grown in Nebraska, USA.</title>
        <authorList>
            <person name="Schachtman D."/>
        </authorList>
    </citation>
    <scope>NUCLEOTIDE SEQUENCE [LARGE SCALE GENOMIC DNA]</scope>
    <source>
        <strain evidence="4 5">BE314</strain>
    </source>
</reference>
<protein>
    <submittedName>
        <fullName evidence="4">Zn-dependent peptidase ImmA (M78 family)/transcriptional regulator with XRE-family HTH domain</fullName>
    </submittedName>
</protein>
<dbReference type="Proteomes" id="UP001180453">
    <property type="component" value="Unassembled WGS sequence"/>
</dbReference>
<evidence type="ECO:0000259" key="3">
    <source>
        <dbReference type="PROSITE" id="PS50943"/>
    </source>
</evidence>
<dbReference type="Pfam" id="PF13560">
    <property type="entry name" value="HTH_31"/>
    <property type="match status" value="1"/>
</dbReference>
<dbReference type="Pfam" id="PF06114">
    <property type="entry name" value="Peptidase_M78"/>
    <property type="match status" value="1"/>
</dbReference>
<feature type="domain" description="HTH cro/C1-type" evidence="3">
    <location>
        <begin position="89"/>
        <end position="143"/>
    </location>
</feature>
<evidence type="ECO:0000313" key="4">
    <source>
        <dbReference type="EMBL" id="MDR7270673.1"/>
    </source>
</evidence>
<dbReference type="PROSITE" id="PS50943">
    <property type="entry name" value="HTH_CROC1"/>
    <property type="match status" value="1"/>
</dbReference>
<feature type="region of interest" description="Disordered" evidence="2">
    <location>
        <begin position="1"/>
        <end position="31"/>
    </location>
</feature>
<dbReference type="EMBL" id="JAVDXU010000002">
    <property type="protein sequence ID" value="MDR7270673.1"/>
    <property type="molecule type" value="Genomic_DNA"/>
</dbReference>
<dbReference type="Gene3D" id="1.10.10.2910">
    <property type="match status" value="1"/>
</dbReference>
<keyword evidence="5" id="KW-1185">Reference proteome</keyword>
<sequence length="475" mass="52194">MTTNINPSELDLVFGADTSGDSPESRARTSSARFVRSQIQLAPYSQGATGRILSARESLRTFGWHALKQAVIEGSAPLVSSSKEPAATIRSRREELGLSIKQLADRAHITADELEKIETPGTKTSFRTLEFLAQALALNEQVLGLVPNAGRDSNLGVRLREMATAKDIHGFTGATVLQLSEAAWVVARQAALQDILQGTLAVRRVRLPRHDPSFGYPAWEIGYSLARKTRQLLGLTEDEPIDSVRKVIEDDFGLPLIQLRMDQRFAGATMANGGARGIVINETGMNSNVWVRRMTMCHELGHLLWDPDAQLQRVTVDAYADLEMSDRDARRDPPEIRANAFAVAFLAPPSAVQTIAKKHSDPLTIVAEVMETFGISATAAKHHVRNVAKRDAFGGWQDNLPEPEDHWIAMENLTLDFFPIDKVPLSRRGKFAWCVAKSSQIGEITTDSAASWLAVRPGDVTEEALKAICTLREDS</sequence>
<dbReference type="CDD" id="cd00093">
    <property type="entry name" value="HTH_XRE"/>
    <property type="match status" value="1"/>
</dbReference>
<dbReference type="InterPro" id="IPR010982">
    <property type="entry name" value="Lambda_DNA-bd_dom_sf"/>
</dbReference>